<name>A0A5S5DMG8_9SPHI</name>
<evidence type="ECO:0000313" key="1">
    <source>
        <dbReference type="EMBL" id="TYP96844.1"/>
    </source>
</evidence>
<dbReference type="InterPro" id="IPR008000">
    <property type="entry name" value="Rham/fucose_mutarotase"/>
</dbReference>
<dbReference type="PANTHER" id="PTHR43239">
    <property type="entry name" value="UPF0734 PROTEIN DDB_G0273871/DDB_G0273177"/>
    <property type="match status" value="1"/>
</dbReference>
<sequence>MRRYALGLDLVDDPHLIAEYEAYHRAIWPEIEASIRDAGIQHMEIYRFGNRLFMLMEVNEKFSFEGKAVMDASNEKVQEWEQLMWKYQQAIPGAKPGEKWVLMDKIFELK</sequence>
<dbReference type="SUPFAM" id="SSF54909">
    <property type="entry name" value="Dimeric alpha+beta barrel"/>
    <property type="match status" value="1"/>
</dbReference>
<dbReference type="OrthoDB" id="1430580at2"/>
<dbReference type="AlphaFoldDB" id="A0A5S5DMG8"/>
<keyword evidence="2" id="KW-1185">Reference proteome</keyword>
<dbReference type="Gene3D" id="3.30.70.100">
    <property type="match status" value="1"/>
</dbReference>
<dbReference type="GO" id="GO:0016857">
    <property type="term" value="F:racemase and epimerase activity, acting on carbohydrates and derivatives"/>
    <property type="evidence" value="ECO:0007669"/>
    <property type="project" value="InterPro"/>
</dbReference>
<gene>
    <name evidence="1" type="ORF">BC792_10466</name>
</gene>
<dbReference type="RefSeq" id="WP_148907771.1">
    <property type="nucleotide sequence ID" value="NZ_VNHX01000004.1"/>
</dbReference>
<organism evidence="1 2">
    <name type="scientific">Sphingobacterium allocomposti</name>
    <dbReference type="NCBI Taxonomy" id="415956"/>
    <lineage>
        <taxon>Bacteria</taxon>
        <taxon>Pseudomonadati</taxon>
        <taxon>Bacteroidota</taxon>
        <taxon>Sphingobacteriia</taxon>
        <taxon>Sphingobacteriales</taxon>
        <taxon>Sphingobacteriaceae</taxon>
        <taxon>Sphingobacterium</taxon>
    </lineage>
</organism>
<reference evidence="1 2" key="1">
    <citation type="submission" date="2019-07" db="EMBL/GenBank/DDBJ databases">
        <title>Genomic Encyclopedia of Archaeal and Bacterial Type Strains, Phase II (KMG-II): from individual species to whole genera.</title>
        <authorList>
            <person name="Goeker M."/>
        </authorList>
    </citation>
    <scope>NUCLEOTIDE SEQUENCE [LARGE SCALE GENOMIC DNA]</scope>
    <source>
        <strain evidence="1 2">DSM 18850</strain>
    </source>
</reference>
<dbReference type="InterPro" id="IPR052996">
    <property type="entry name" value="Carb_Metab_Mutarotase"/>
</dbReference>
<evidence type="ECO:0000313" key="2">
    <source>
        <dbReference type="Proteomes" id="UP000325105"/>
    </source>
</evidence>
<dbReference type="Pfam" id="PF05336">
    <property type="entry name" value="rhaM"/>
    <property type="match status" value="1"/>
</dbReference>
<protein>
    <submittedName>
        <fullName evidence="1">L-rhamnose mutarotase</fullName>
    </submittedName>
</protein>
<proteinExistence type="predicted"/>
<dbReference type="InterPro" id="IPR011008">
    <property type="entry name" value="Dimeric_a/b-barrel"/>
</dbReference>
<dbReference type="EMBL" id="VNHX01000004">
    <property type="protein sequence ID" value="TYP96844.1"/>
    <property type="molecule type" value="Genomic_DNA"/>
</dbReference>
<dbReference type="Proteomes" id="UP000325105">
    <property type="component" value="Unassembled WGS sequence"/>
</dbReference>
<dbReference type="PANTHER" id="PTHR43239:SF1">
    <property type="entry name" value="UPF0734 PROTEIN DDB_G0273871_DDB_G0273177"/>
    <property type="match status" value="1"/>
</dbReference>
<comment type="caution">
    <text evidence="1">The sequence shown here is derived from an EMBL/GenBank/DDBJ whole genome shotgun (WGS) entry which is preliminary data.</text>
</comment>
<accession>A0A5S5DMG8</accession>